<dbReference type="Pfam" id="PF04085">
    <property type="entry name" value="MreC"/>
    <property type="match status" value="1"/>
</dbReference>
<feature type="domain" description="Rod shape-determining protein MreC beta-barrel core" evidence="7">
    <location>
        <begin position="142"/>
        <end position="289"/>
    </location>
</feature>
<dbReference type="InterPro" id="IPR055342">
    <property type="entry name" value="MreC_beta-barrel_core"/>
</dbReference>
<sequence>MLIIHCSLSLTLISFKNLTMKPIFAKAPSLGTRLFLAIIISIALIAFDGRSSALIQFRNMLETAIGGLYYFSNTPRSVLDGVSNNFIDNSKLQLENRALKEQLREKNADLLLLDQLKVENQRLRLLLSSPLRQDEYKKITEVLTAEMDAYRQQVIINRGKSDGAFVGQPVIDERGVVGQVISVGENSSRVLLITDVTHAVPVQVLRNDVRGIANGTGHNDELFIDNLPRSVDVVKGDVLVTSGLGGRFPEGYPVAIVEAVKNDTQSQFARIVARPLASFDRLRYLLLLWPTSEELRKAQSLSPQQVREVVEERRNSLNPLDLLKKNKKEQIRDEQPKDEVLENSDEPVNPASQPEVDNDENHHTEQGAE</sequence>
<dbReference type="Proteomes" id="UP000268529">
    <property type="component" value="Chromosome"/>
</dbReference>
<dbReference type="InterPro" id="IPR042177">
    <property type="entry name" value="Cell/Rod_1"/>
</dbReference>
<evidence type="ECO:0000313" key="8">
    <source>
        <dbReference type="EMBL" id="VEE92844.1"/>
    </source>
</evidence>
<feature type="region of interest" description="Disordered" evidence="6">
    <location>
        <begin position="319"/>
        <end position="369"/>
    </location>
</feature>
<dbReference type="GO" id="GO:0005886">
    <property type="term" value="C:plasma membrane"/>
    <property type="evidence" value="ECO:0007669"/>
    <property type="project" value="TreeGrafter"/>
</dbReference>
<comment type="similarity">
    <text evidence="1">Belongs to the MreC family.</text>
</comment>
<dbReference type="Gene3D" id="2.40.10.350">
    <property type="entry name" value="Rod shape-determining protein MreC, domain 2"/>
    <property type="match status" value="1"/>
</dbReference>
<feature type="compositionally biased region" description="Basic and acidic residues" evidence="6">
    <location>
        <begin position="322"/>
        <end position="340"/>
    </location>
</feature>
<dbReference type="PANTHER" id="PTHR34138:SF1">
    <property type="entry name" value="CELL SHAPE-DETERMINING PROTEIN MREC"/>
    <property type="match status" value="1"/>
</dbReference>
<evidence type="ECO:0000256" key="2">
    <source>
        <dbReference type="ARBA" id="ARBA00013855"/>
    </source>
</evidence>
<dbReference type="GO" id="GO:0008360">
    <property type="term" value="P:regulation of cell shape"/>
    <property type="evidence" value="ECO:0007669"/>
    <property type="project" value="UniProtKB-KW"/>
</dbReference>
<dbReference type="Gene3D" id="2.40.10.340">
    <property type="entry name" value="Rod shape-determining protein MreC, domain 1"/>
    <property type="match status" value="1"/>
</dbReference>
<organism evidence="8 9">
    <name type="scientific">Actinobacillus equuli</name>
    <dbReference type="NCBI Taxonomy" id="718"/>
    <lineage>
        <taxon>Bacteria</taxon>
        <taxon>Pseudomonadati</taxon>
        <taxon>Pseudomonadota</taxon>
        <taxon>Gammaproteobacteria</taxon>
        <taxon>Pasteurellales</taxon>
        <taxon>Pasteurellaceae</taxon>
        <taxon>Actinobacillus</taxon>
    </lineage>
</organism>
<dbReference type="InterPro" id="IPR007221">
    <property type="entry name" value="MreC"/>
</dbReference>
<evidence type="ECO:0000256" key="5">
    <source>
        <dbReference type="ARBA" id="ARBA00080576"/>
    </source>
</evidence>
<dbReference type="InterPro" id="IPR042175">
    <property type="entry name" value="Cell/Rod_MreC_2"/>
</dbReference>
<evidence type="ECO:0000256" key="3">
    <source>
        <dbReference type="ARBA" id="ARBA00022960"/>
    </source>
</evidence>
<evidence type="ECO:0000259" key="7">
    <source>
        <dbReference type="Pfam" id="PF04085"/>
    </source>
</evidence>
<protein>
    <recommendedName>
        <fullName evidence="2">Cell shape-determining protein MreC</fullName>
    </recommendedName>
    <alternativeName>
        <fullName evidence="4">Cell shape protein MreC</fullName>
    </alternativeName>
    <alternativeName>
        <fullName evidence="5">Rod shape-determining protein MreC</fullName>
    </alternativeName>
</protein>
<reference evidence="8 9" key="1">
    <citation type="submission" date="2018-12" db="EMBL/GenBank/DDBJ databases">
        <authorList>
            <consortium name="Pathogen Informatics"/>
        </authorList>
    </citation>
    <scope>NUCLEOTIDE SEQUENCE [LARGE SCALE GENOMIC DNA]</scope>
    <source>
        <strain evidence="8 9">NCTC8529</strain>
    </source>
</reference>
<evidence type="ECO:0000256" key="6">
    <source>
        <dbReference type="SAM" id="MobiDB-lite"/>
    </source>
</evidence>
<dbReference type="EMBL" id="LR134310">
    <property type="protein sequence ID" value="VEE92844.1"/>
    <property type="molecule type" value="Genomic_DNA"/>
</dbReference>
<feature type="compositionally biased region" description="Basic and acidic residues" evidence="6">
    <location>
        <begin position="359"/>
        <end position="369"/>
    </location>
</feature>
<evidence type="ECO:0000256" key="1">
    <source>
        <dbReference type="ARBA" id="ARBA00009369"/>
    </source>
</evidence>
<dbReference type="AlphaFoldDB" id="A0AAX3FLJ0"/>
<evidence type="ECO:0000256" key="4">
    <source>
        <dbReference type="ARBA" id="ARBA00032089"/>
    </source>
</evidence>
<proteinExistence type="inferred from homology"/>
<keyword evidence="3" id="KW-0133">Cell shape</keyword>
<accession>A0AAX3FLJ0</accession>
<evidence type="ECO:0000313" key="9">
    <source>
        <dbReference type="Proteomes" id="UP000268529"/>
    </source>
</evidence>
<dbReference type="NCBIfam" id="TIGR00219">
    <property type="entry name" value="mreC"/>
    <property type="match status" value="1"/>
</dbReference>
<gene>
    <name evidence="8" type="ORF">NCTC8529_02052</name>
</gene>
<dbReference type="FunFam" id="2.40.10.340:FF:000001">
    <property type="entry name" value="Cell shape-determining protein MreC"/>
    <property type="match status" value="1"/>
</dbReference>
<dbReference type="PANTHER" id="PTHR34138">
    <property type="entry name" value="CELL SHAPE-DETERMINING PROTEIN MREC"/>
    <property type="match status" value="1"/>
</dbReference>
<name>A0AAX3FLJ0_ACTEU</name>